<evidence type="ECO:0000313" key="2">
    <source>
        <dbReference type="Proteomes" id="UP000492820"/>
    </source>
</evidence>
<evidence type="ECO:0000313" key="1">
    <source>
        <dbReference type="EMBL" id="CDS18477.1"/>
    </source>
</evidence>
<organism evidence="1">
    <name type="scientific">Echinococcus granulosus</name>
    <name type="common">Hydatid tapeworm</name>
    <dbReference type="NCBI Taxonomy" id="6210"/>
    <lineage>
        <taxon>Eukaryota</taxon>
        <taxon>Metazoa</taxon>
        <taxon>Spiralia</taxon>
        <taxon>Lophotrochozoa</taxon>
        <taxon>Platyhelminthes</taxon>
        <taxon>Cestoda</taxon>
        <taxon>Eucestoda</taxon>
        <taxon>Cyclophyllidea</taxon>
        <taxon>Taeniidae</taxon>
        <taxon>Echinococcus</taxon>
        <taxon>Echinococcus granulosus group</taxon>
    </lineage>
</organism>
<accession>A0A068WJ46</accession>
<dbReference type="Proteomes" id="UP000492820">
    <property type="component" value="Unassembled WGS sequence"/>
</dbReference>
<protein>
    <submittedName>
        <fullName evidence="3">Secreted protein</fullName>
    </submittedName>
</protein>
<gene>
    <name evidence="1" type="ORF">EgrG_000626500</name>
</gene>
<reference evidence="1" key="2">
    <citation type="submission" date="2014-06" db="EMBL/GenBank/DDBJ databases">
        <authorList>
            <person name="Aslett M."/>
        </authorList>
    </citation>
    <scope>NUCLEOTIDE SEQUENCE</scope>
</reference>
<evidence type="ECO:0000313" key="3">
    <source>
        <dbReference type="WBParaSite" id="EgrG_000626500"/>
    </source>
</evidence>
<reference evidence="1 2" key="1">
    <citation type="journal article" date="2013" name="Nature">
        <title>The genomes of four tapeworm species reveal adaptations to parasitism.</title>
        <authorList>
            <person name="Tsai I.J."/>
            <person name="Zarowiecki M."/>
            <person name="Holroyd N."/>
            <person name="Garciarrubio A."/>
            <person name="Sanchez-Flores A."/>
            <person name="Brooks K.L."/>
            <person name="Tracey A."/>
            <person name="Bobes R.J."/>
            <person name="Fragoso G."/>
            <person name="Sciutto E."/>
            <person name="Aslett M."/>
            <person name="Beasley H."/>
            <person name="Bennett H.M."/>
            <person name="Cai J."/>
            <person name="Camicia F."/>
            <person name="Clark R."/>
            <person name="Cucher M."/>
            <person name="De Silva N."/>
            <person name="Day T.A."/>
            <person name="Deplazes P."/>
            <person name="Estrada K."/>
            <person name="Fernandez C."/>
            <person name="Holland P.W."/>
            <person name="Hou J."/>
            <person name="Hu S."/>
            <person name="Huckvale T."/>
            <person name="Hung S.S."/>
            <person name="Kamenetzky L."/>
            <person name="Keane J.A."/>
            <person name="Kiss F."/>
            <person name="Koziol U."/>
            <person name="Lambert O."/>
            <person name="Liu K."/>
            <person name="Luo X."/>
            <person name="Luo Y."/>
            <person name="Macchiaroli N."/>
            <person name="Nichol S."/>
            <person name="Paps J."/>
            <person name="Parkinson J."/>
            <person name="Pouchkina-Stantcheva N."/>
            <person name="Riddiford N."/>
            <person name="Rosenzvit M."/>
            <person name="Salinas G."/>
            <person name="Wasmuth J.D."/>
            <person name="Zamanian M."/>
            <person name="Zheng Y."/>
            <person name="Cai X."/>
            <person name="Soberon X."/>
            <person name="Olson P.D."/>
            <person name="Laclette J.P."/>
            <person name="Brehm K."/>
            <person name="Berriman M."/>
            <person name="Garciarrubio A."/>
            <person name="Bobes R.J."/>
            <person name="Fragoso G."/>
            <person name="Sanchez-Flores A."/>
            <person name="Estrada K."/>
            <person name="Cevallos M.A."/>
            <person name="Morett E."/>
            <person name="Gonzalez V."/>
            <person name="Portillo T."/>
            <person name="Ochoa-Leyva A."/>
            <person name="Jose M.V."/>
            <person name="Sciutto E."/>
            <person name="Landa A."/>
            <person name="Jimenez L."/>
            <person name="Valdes V."/>
            <person name="Carrero J.C."/>
            <person name="Larralde C."/>
            <person name="Morales-Montor J."/>
            <person name="Limon-Lason J."/>
            <person name="Soberon X."/>
            <person name="Laclette J.P."/>
        </authorList>
    </citation>
    <scope>NUCLEOTIDE SEQUENCE [LARGE SCALE GENOMIC DNA]</scope>
</reference>
<reference evidence="3" key="3">
    <citation type="submission" date="2020-10" db="UniProtKB">
        <authorList>
            <consortium name="WormBaseParasite"/>
        </authorList>
    </citation>
    <scope>IDENTIFICATION</scope>
</reference>
<name>A0A068WJ46_ECHGR</name>
<dbReference type="EMBL" id="LK028578">
    <property type="protein sequence ID" value="CDS18477.1"/>
    <property type="molecule type" value="Genomic_DNA"/>
</dbReference>
<sequence length="156" mass="17706">MRHFFFLDSYFHLKKLVVLSIFNVAFLSLKNLVQQRSTCHVVLDAVRSSNRALTSAWRVCPISVDGSMIARWNKLPSRSHIMRLLTLVNQCLACLPHGLLYCEWTGARSTEVHMSTNTYRTGDSISLTVRSRLPACLSQWFAQFPFMSTSACFGLA</sequence>
<dbReference type="AlphaFoldDB" id="A0A068WJ46"/>
<proteinExistence type="predicted"/>
<dbReference type="WBParaSite" id="EgrG_000626500">
    <property type="protein sequence ID" value="EgrG_000626500"/>
    <property type="gene ID" value="EgrG_000626500"/>
</dbReference>